<feature type="compositionally biased region" description="Basic residues" evidence="2">
    <location>
        <begin position="125"/>
        <end position="136"/>
    </location>
</feature>
<proteinExistence type="inferred from homology"/>
<dbReference type="AlphaFoldDB" id="A0AA87ZFM8"/>
<dbReference type="Proteomes" id="UP001187192">
    <property type="component" value="Unassembled WGS sequence"/>
</dbReference>
<sequence>MQDLCQWKPSGGRYQQCHLCHAEDMTPLSPLSFKFISSTSAEFSPMIFPGNRRCRLITRGLKDQKKFNLVDPIERNTVGVPSGGWTAISDSVLIIQMAFVVDNGKGPNESLLPPPTDLPKWDKRTRQKRRVPLSLG</sequence>
<dbReference type="Pfam" id="PF07731">
    <property type="entry name" value="Cu-oxidase_2"/>
    <property type="match status" value="1"/>
</dbReference>
<accession>A0AA87ZFM8</accession>
<evidence type="ECO:0000256" key="1">
    <source>
        <dbReference type="ARBA" id="ARBA00010609"/>
    </source>
</evidence>
<dbReference type="GO" id="GO:0005507">
    <property type="term" value="F:copper ion binding"/>
    <property type="evidence" value="ECO:0007669"/>
    <property type="project" value="InterPro"/>
</dbReference>
<evidence type="ECO:0000313" key="4">
    <source>
        <dbReference type="EMBL" id="GMN23826.1"/>
    </source>
</evidence>
<name>A0AA87ZFM8_FICCA</name>
<evidence type="ECO:0000256" key="2">
    <source>
        <dbReference type="SAM" id="MobiDB-lite"/>
    </source>
</evidence>
<comment type="caution">
    <text evidence="4">The sequence shown here is derived from an EMBL/GenBank/DDBJ whole genome shotgun (WGS) entry which is preliminary data.</text>
</comment>
<organism evidence="4 5">
    <name type="scientific">Ficus carica</name>
    <name type="common">Common fig</name>
    <dbReference type="NCBI Taxonomy" id="3494"/>
    <lineage>
        <taxon>Eukaryota</taxon>
        <taxon>Viridiplantae</taxon>
        <taxon>Streptophyta</taxon>
        <taxon>Embryophyta</taxon>
        <taxon>Tracheophyta</taxon>
        <taxon>Spermatophyta</taxon>
        <taxon>Magnoliopsida</taxon>
        <taxon>eudicotyledons</taxon>
        <taxon>Gunneridae</taxon>
        <taxon>Pentapetalae</taxon>
        <taxon>rosids</taxon>
        <taxon>fabids</taxon>
        <taxon>Rosales</taxon>
        <taxon>Moraceae</taxon>
        <taxon>Ficeae</taxon>
        <taxon>Ficus</taxon>
    </lineage>
</organism>
<evidence type="ECO:0000313" key="5">
    <source>
        <dbReference type="Proteomes" id="UP001187192"/>
    </source>
</evidence>
<protein>
    <recommendedName>
        <fullName evidence="3">Plastocyanin-like domain-containing protein</fullName>
    </recommendedName>
</protein>
<comment type="similarity">
    <text evidence="1">Belongs to the multicopper oxidase family.</text>
</comment>
<evidence type="ECO:0000259" key="3">
    <source>
        <dbReference type="Pfam" id="PF07731"/>
    </source>
</evidence>
<keyword evidence="5" id="KW-1185">Reference proteome</keyword>
<dbReference type="EMBL" id="BTGU01000001">
    <property type="protein sequence ID" value="GMN23826.1"/>
    <property type="molecule type" value="Genomic_DNA"/>
</dbReference>
<dbReference type="Gene3D" id="2.60.40.420">
    <property type="entry name" value="Cupredoxins - blue copper proteins"/>
    <property type="match status" value="1"/>
</dbReference>
<dbReference type="InterPro" id="IPR011706">
    <property type="entry name" value="Cu-oxidase_C"/>
</dbReference>
<gene>
    <name evidence="4" type="ORF">TIFTF001_000284</name>
</gene>
<dbReference type="GO" id="GO:0016491">
    <property type="term" value="F:oxidoreductase activity"/>
    <property type="evidence" value="ECO:0007669"/>
    <property type="project" value="InterPro"/>
</dbReference>
<feature type="region of interest" description="Disordered" evidence="2">
    <location>
        <begin position="104"/>
        <end position="136"/>
    </location>
</feature>
<reference evidence="4" key="1">
    <citation type="submission" date="2023-07" db="EMBL/GenBank/DDBJ databases">
        <title>draft genome sequence of fig (Ficus carica).</title>
        <authorList>
            <person name="Takahashi T."/>
            <person name="Nishimura K."/>
        </authorList>
    </citation>
    <scope>NUCLEOTIDE SEQUENCE</scope>
</reference>
<dbReference type="InterPro" id="IPR008972">
    <property type="entry name" value="Cupredoxin"/>
</dbReference>
<feature type="domain" description="Plastocyanin-like" evidence="3">
    <location>
        <begin position="62"/>
        <end position="88"/>
    </location>
</feature>